<accession>A0A3N4VD77</accession>
<evidence type="ECO:0000313" key="1">
    <source>
        <dbReference type="EMBL" id="RPE70894.1"/>
    </source>
</evidence>
<name>A0A3N4VD77_9RHOB</name>
<dbReference type="EMBL" id="RKQK01000001">
    <property type="protein sequence ID" value="RPE70894.1"/>
    <property type="molecule type" value="Genomic_DNA"/>
</dbReference>
<protein>
    <submittedName>
        <fullName evidence="1">Uncharacterized protein</fullName>
    </submittedName>
</protein>
<comment type="caution">
    <text evidence="1">The sequence shown here is derived from an EMBL/GenBank/DDBJ whole genome shotgun (WGS) entry which is preliminary data.</text>
</comment>
<gene>
    <name evidence="1" type="ORF">EDD53_0001</name>
</gene>
<dbReference type="Proteomes" id="UP000269689">
    <property type="component" value="Unassembled WGS sequence"/>
</dbReference>
<reference evidence="1 2" key="1">
    <citation type="submission" date="2018-11" db="EMBL/GenBank/DDBJ databases">
        <title>Genomic Encyclopedia of Type Strains, Phase IV (KMG-IV): sequencing the most valuable type-strain genomes for metagenomic binning, comparative biology and taxonomic classification.</title>
        <authorList>
            <person name="Goeker M."/>
        </authorList>
    </citation>
    <scope>NUCLEOTIDE SEQUENCE [LARGE SCALE GENOMIC DNA]</scope>
    <source>
        <strain evidence="1 2">DSM 104731</strain>
    </source>
</reference>
<keyword evidence="2" id="KW-1185">Reference proteome</keyword>
<evidence type="ECO:0000313" key="2">
    <source>
        <dbReference type="Proteomes" id="UP000269689"/>
    </source>
</evidence>
<dbReference type="AlphaFoldDB" id="A0A3N4VD77"/>
<proteinExistence type="predicted"/>
<sequence>MLSGELAEILELSPPRNENTRCFTGGVSVTFVFGIMICLDAPECMIFMHGALR</sequence>
<organism evidence="1 2">
    <name type="scientific">Pacificibacter maritimus</name>
    <dbReference type="NCBI Taxonomy" id="762213"/>
    <lineage>
        <taxon>Bacteria</taxon>
        <taxon>Pseudomonadati</taxon>
        <taxon>Pseudomonadota</taxon>
        <taxon>Alphaproteobacteria</taxon>
        <taxon>Rhodobacterales</taxon>
        <taxon>Roseobacteraceae</taxon>
        <taxon>Pacificibacter</taxon>
    </lineage>
</organism>